<keyword evidence="12" id="KW-1185">Reference proteome</keyword>
<dbReference type="AlphaFoldDB" id="A0A1L6J8V6"/>
<feature type="active site" description="Charge relay system" evidence="6 7">
    <location>
        <position position="509"/>
    </location>
</feature>
<evidence type="ECO:0000256" key="1">
    <source>
        <dbReference type="ARBA" id="ARBA00011073"/>
    </source>
</evidence>
<dbReference type="Gene3D" id="2.40.128.130">
    <property type="entry name" value="Autotransporter beta-domain"/>
    <property type="match status" value="1"/>
</dbReference>
<dbReference type="EMBL" id="CP018820">
    <property type="protein sequence ID" value="APR52266.1"/>
    <property type="molecule type" value="Genomic_DNA"/>
</dbReference>
<dbReference type="InterPro" id="IPR013425">
    <property type="entry name" value="Autotrns_rpt"/>
</dbReference>
<dbReference type="EMBL" id="QQWO01000014">
    <property type="protein sequence ID" value="RSV00901.1"/>
    <property type="molecule type" value="Genomic_DNA"/>
</dbReference>
<dbReference type="Pfam" id="PF03797">
    <property type="entry name" value="Autotransporter"/>
    <property type="match status" value="1"/>
</dbReference>
<proteinExistence type="inferred from homology"/>
<reference evidence="12" key="2">
    <citation type="submission" date="2016-12" db="EMBL/GenBank/DDBJ databases">
        <title>Whole genome sequencing of Sphingomonas sp. ABOJV.</title>
        <authorList>
            <person name="Conlan S."/>
            <person name="Thomas P.J."/>
            <person name="Mullikin J."/>
            <person name="Palmore T.N."/>
            <person name="Frank K.M."/>
            <person name="Segre J.A."/>
        </authorList>
    </citation>
    <scope>NUCLEOTIDE SEQUENCE [LARGE SCALE GENOMIC DNA]</scope>
    <source>
        <strain evidence="12">ABOJV</strain>
    </source>
</reference>
<dbReference type="Pfam" id="PF00082">
    <property type="entry name" value="Peptidase_S8"/>
    <property type="match status" value="2"/>
</dbReference>
<dbReference type="Proteomes" id="UP000286681">
    <property type="component" value="Unassembled WGS sequence"/>
</dbReference>
<reference evidence="11 13" key="3">
    <citation type="submission" date="2018-07" db="EMBL/GenBank/DDBJ databases">
        <title>Genomic and Epidemiologic Investigation of an Indolent Hospital Outbreak.</title>
        <authorList>
            <person name="Johnson R.C."/>
            <person name="Deming C."/>
            <person name="Conlan S."/>
            <person name="Zellmer C.J."/>
            <person name="Michelin A.V."/>
            <person name="Lee-Lin S."/>
            <person name="Thomas P.J."/>
            <person name="Park M."/>
            <person name="Weingarten R.A."/>
            <person name="Less J."/>
            <person name="Dekker J.P."/>
            <person name="Frank K.M."/>
            <person name="Musser K.A."/>
            <person name="Mcquiston J.R."/>
            <person name="Henderson D.K."/>
            <person name="Lau A.F."/>
            <person name="Palmore T.N."/>
            <person name="Segre J.A."/>
        </authorList>
    </citation>
    <scope>NUCLEOTIDE SEQUENCE [LARGE SCALE GENOMIC DNA]</scope>
    <source>
        <strain evidence="11 13">SK-NIH.Env10_0317</strain>
    </source>
</reference>
<dbReference type="PROSITE" id="PS51892">
    <property type="entry name" value="SUBTILASE"/>
    <property type="match status" value="1"/>
</dbReference>
<dbReference type="PROSITE" id="PS00137">
    <property type="entry name" value="SUBTILASE_HIS"/>
    <property type="match status" value="1"/>
</dbReference>
<dbReference type="SMART" id="SM00869">
    <property type="entry name" value="Autotransporter"/>
    <property type="match status" value="1"/>
</dbReference>
<dbReference type="Gene3D" id="3.40.50.200">
    <property type="entry name" value="Peptidase S8/S53 domain"/>
    <property type="match status" value="2"/>
</dbReference>
<dbReference type="PRINTS" id="PR00723">
    <property type="entry name" value="SUBTILISIN"/>
</dbReference>
<dbReference type="InterPro" id="IPR036709">
    <property type="entry name" value="Autotransporte_beta_dom_sf"/>
</dbReference>
<dbReference type="GO" id="GO:0006508">
    <property type="term" value="P:proteolysis"/>
    <property type="evidence" value="ECO:0007669"/>
    <property type="project" value="UniProtKB-KW"/>
</dbReference>
<protein>
    <submittedName>
        <fullName evidence="11">Autotransporter domain-containing protein</fullName>
    </submittedName>
</protein>
<feature type="domain" description="Autotransporter" evidence="9">
    <location>
        <begin position="908"/>
        <end position="1186"/>
    </location>
</feature>
<dbReference type="InterPro" id="IPR023828">
    <property type="entry name" value="Peptidase_S8_Ser-AS"/>
</dbReference>
<feature type="active site" description="Charge relay system" evidence="6 7">
    <location>
        <position position="142"/>
    </location>
</feature>
<dbReference type="RefSeq" id="WP_075151161.1">
    <property type="nucleotide sequence ID" value="NZ_CP018820.1"/>
</dbReference>
<feature type="chain" id="PRO_5041864530" evidence="8">
    <location>
        <begin position="34"/>
        <end position="1186"/>
    </location>
</feature>
<keyword evidence="2 7" id="KW-0645">Protease</keyword>
<feature type="signal peptide" evidence="8">
    <location>
        <begin position="1"/>
        <end position="33"/>
    </location>
</feature>
<reference evidence="10" key="1">
    <citation type="submission" date="2016-12" db="EMBL/GenBank/DDBJ databases">
        <title>Whole genome sequencing of Sphingomonas koreensis.</title>
        <authorList>
            <person name="Conlan S."/>
            <person name="Thomas P.J."/>
            <person name="Mullikin J."/>
            <person name="Palmore T.N."/>
            <person name="Frank K.M."/>
            <person name="Segre J.A."/>
        </authorList>
    </citation>
    <scope>NUCLEOTIDE SEQUENCE</scope>
    <source>
        <strain evidence="10">ABOJV</strain>
    </source>
</reference>
<accession>A0A1L6J8V6</accession>
<keyword evidence="4 7" id="KW-0378">Hydrolase</keyword>
<organism evidence="10 12">
    <name type="scientific">Sphingomonas koreensis</name>
    <dbReference type="NCBI Taxonomy" id="93064"/>
    <lineage>
        <taxon>Bacteria</taxon>
        <taxon>Pseudomonadati</taxon>
        <taxon>Pseudomonadota</taxon>
        <taxon>Alphaproteobacteria</taxon>
        <taxon>Sphingomonadales</taxon>
        <taxon>Sphingomonadaceae</taxon>
        <taxon>Sphingomonas</taxon>
    </lineage>
</organism>
<sequence>MIFARQRGRVRVSLFLSAAGLGLASIAASGAQAQTFRASDLVDGSPETFRISSLGETPEPASTSAAPAADAAIAQLTAAPPAAPTGGYYMANGQRTADYNAAIASWRSDTQFAVDYSKAFLGLEHAYALGLTGRGQTIGINDSGVLFEHPLFAGAGKVSGLHTVVPATYGNDGRVNPRRPWEVHGTHVAGTAAGSRLADGRMFGNAFGANILAATTNFAAGDFLWWKDQILDGTTVATAQQNIVDLVNTGKVRIINNSWGSSTTVPYTASMAVAQAQFRRNLNGIYDPVLANDVLVVFSAGNGSGVHASVDAVTPLNDLRLRSNWLSIVNYQANGTATASSSLCGQTATWCVAGPGSSIISSVNTYTVNTTAIRDTYRTAYPAIYSAGTVAQLQSAASNAWLTVLNGYLSRRAAAQAAGTPFDEAAERTNAAQQAVAITLAYGSRFVGGDLDGYTSTLANILTSPGNVAILGRDFSAAVLVQADALLAARLPQFVTYTGPGYGPLSGTSMAAPNISGFAALLMEYFPDYNTGLIADILVSSSKDLDTPGVDLRSGWGAPQMDVALNGPTALRQSREVNVTTGTVDVWTNNIQDARDRYSAEVRSGFPDDIGGIIKRGGGELILAGANTYSGATRVDQGTLTVNGSLTRSALTVASGGTLGGNGTLTSLVAQSGGIVSPGSIGAIGALTATGNVTLAAGSQYIVDIGASGTSDRIVAGSATLGGGTITLRPVGRLPRFGDSYTVLSASGGVTGTFGSATAFSAILYPQISYGTNFVTASIAARPYASVIAATPVQTAYARLLDGNRAGYPALAGIYDTLDLQSVATIQGALEALAPRAETTRRAIGIATADNMARFFRERTSMLTPETFEGGSIAMIGKPMEYAANAIALPGQSEVVADTPATAIREGALPENVAIYLAGGYLKGSGASMPGTTPLADRDSFDGFYIVGGIETRIDDKSALGFGLSYSSIEGERSLGQSAKGDLIQGTLYGRYGETLGLSFDAQFSAGVYQSSTHRTGSFAGTSFDLRSRDNALALSSEVGANYWAGSETLRFGPRIALRASRIDLTPTPERGTGPALFFDEDHIRSAQGRIGLQFDGNADGFRPFGSAYFVHDFVERPGYFNAGFVGGNAVRAPFLIASQDRNWGEVGGGFAYKAGKATFSVAADVTVGRSDIRNSSYRAGLKLAF</sequence>
<dbReference type="PROSITE" id="PS51208">
    <property type="entry name" value="AUTOTRANSPORTER"/>
    <property type="match status" value="1"/>
</dbReference>
<keyword evidence="5 7" id="KW-0720">Serine protease</keyword>
<evidence type="ECO:0000256" key="5">
    <source>
        <dbReference type="ARBA" id="ARBA00022825"/>
    </source>
</evidence>
<evidence type="ECO:0000313" key="11">
    <source>
        <dbReference type="EMBL" id="RSV00901.1"/>
    </source>
</evidence>
<evidence type="ECO:0000313" key="10">
    <source>
        <dbReference type="EMBL" id="APR52266.1"/>
    </source>
</evidence>
<dbReference type="Proteomes" id="UP000185161">
    <property type="component" value="Chromosome"/>
</dbReference>
<dbReference type="STRING" id="93064.BRX40_07340"/>
<keyword evidence="3 8" id="KW-0732">Signal</keyword>
<dbReference type="SUPFAM" id="SSF52743">
    <property type="entry name" value="Subtilisin-like"/>
    <property type="match status" value="1"/>
</dbReference>
<comment type="similarity">
    <text evidence="1 7">Belongs to the peptidase S8 family.</text>
</comment>
<dbReference type="GeneID" id="44132365"/>
<dbReference type="InterPro" id="IPR036852">
    <property type="entry name" value="Peptidase_S8/S53_dom_sf"/>
</dbReference>
<dbReference type="PANTHER" id="PTHR43806">
    <property type="entry name" value="PEPTIDASE S8"/>
    <property type="match status" value="1"/>
</dbReference>
<dbReference type="SUPFAM" id="SSF103515">
    <property type="entry name" value="Autotransporter"/>
    <property type="match status" value="1"/>
</dbReference>
<evidence type="ECO:0000256" key="8">
    <source>
        <dbReference type="SAM" id="SignalP"/>
    </source>
</evidence>
<dbReference type="InterPro" id="IPR015500">
    <property type="entry name" value="Peptidase_S8_subtilisin-rel"/>
</dbReference>
<gene>
    <name evidence="10" type="ORF">BRX40_07340</name>
    <name evidence="11" type="ORF">CA257_15770</name>
</gene>
<dbReference type="Pfam" id="PF12951">
    <property type="entry name" value="PATR"/>
    <property type="match status" value="1"/>
</dbReference>
<dbReference type="GO" id="GO:0004252">
    <property type="term" value="F:serine-type endopeptidase activity"/>
    <property type="evidence" value="ECO:0007669"/>
    <property type="project" value="UniProtKB-UniRule"/>
</dbReference>
<evidence type="ECO:0000313" key="12">
    <source>
        <dbReference type="Proteomes" id="UP000185161"/>
    </source>
</evidence>
<evidence type="ECO:0000256" key="6">
    <source>
        <dbReference type="PIRSR" id="PIRSR615500-1"/>
    </source>
</evidence>
<dbReference type="PROSITE" id="PS00138">
    <property type="entry name" value="SUBTILASE_SER"/>
    <property type="match status" value="1"/>
</dbReference>
<feature type="active site" description="Charge relay system" evidence="6 7">
    <location>
        <position position="184"/>
    </location>
</feature>
<dbReference type="InterPro" id="IPR005546">
    <property type="entry name" value="Autotransporte_beta"/>
</dbReference>
<evidence type="ECO:0000256" key="7">
    <source>
        <dbReference type="PROSITE-ProRule" id="PRU01240"/>
    </source>
</evidence>
<dbReference type="InterPro" id="IPR022398">
    <property type="entry name" value="Peptidase_S8_His-AS"/>
</dbReference>
<evidence type="ECO:0000313" key="13">
    <source>
        <dbReference type="Proteomes" id="UP000286681"/>
    </source>
</evidence>
<evidence type="ECO:0000256" key="4">
    <source>
        <dbReference type="ARBA" id="ARBA00022801"/>
    </source>
</evidence>
<dbReference type="OrthoDB" id="267336at2"/>
<dbReference type="InterPro" id="IPR050131">
    <property type="entry name" value="Peptidase_S8_subtilisin-like"/>
</dbReference>
<name>A0A1L6J8V6_9SPHN</name>
<dbReference type="NCBIfam" id="TIGR02601">
    <property type="entry name" value="autotrns_rpt"/>
    <property type="match status" value="1"/>
</dbReference>
<dbReference type="InterPro" id="IPR000209">
    <property type="entry name" value="Peptidase_S8/S53_dom"/>
</dbReference>
<dbReference type="PANTHER" id="PTHR43806:SF11">
    <property type="entry name" value="CEREVISIN-RELATED"/>
    <property type="match status" value="1"/>
</dbReference>
<evidence type="ECO:0000256" key="3">
    <source>
        <dbReference type="ARBA" id="ARBA00022729"/>
    </source>
</evidence>
<evidence type="ECO:0000256" key="2">
    <source>
        <dbReference type="ARBA" id="ARBA00022670"/>
    </source>
</evidence>
<dbReference type="KEGG" id="skr:BRX40_07340"/>
<evidence type="ECO:0000259" key="9">
    <source>
        <dbReference type="PROSITE" id="PS51208"/>
    </source>
</evidence>